<feature type="repeat" description="TPR" evidence="3">
    <location>
        <begin position="186"/>
        <end position="219"/>
    </location>
</feature>
<keyword evidence="6" id="KW-1185">Reference proteome</keyword>
<dbReference type="PANTHER" id="PTHR44858">
    <property type="entry name" value="TETRATRICOPEPTIDE REPEAT PROTEIN 6"/>
    <property type="match status" value="1"/>
</dbReference>
<dbReference type="InterPro" id="IPR019734">
    <property type="entry name" value="TPR_rpt"/>
</dbReference>
<dbReference type="Gene3D" id="1.25.40.10">
    <property type="entry name" value="Tetratricopeptide repeat domain"/>
    <property type="match status" value="2"/>
</dbReference>
<dbReference type="PROSITE" id="PS50293">
    <property type="entry name" value="TPR_REGION"/>
    <property type="match status" value="1"/>
</dbReference>
<feature type="domain" description="TIR" evidence="4">
    <location>
        <begin position="11"/>
        <end position="132"/>
    </location>
</feature>
<comment type="caution">
    <text evidence="5">The sequence shown here is derived from an EMBL/GenBank/DDBJ whole genome shotgun (WGS) entry which is preliminary data.</text>
</comment>
<gene>
    <name evidence="5" type="ORF">V0288_25090</name>
</gene>
<dbReference type="InterPro" id="IPR050498">
    <property type="entry name" value="Ycf3"/>
</dbReference>
<feature type="non-terminal residue" evidence="5">
    <location>
        <position position="267"/>
    </location>
</feature>
<dbReference type="Proteomes" id="UP001328733">
    <property type="component" value="Unassembled WGS sequence"/>
</dbReference>
<evidence type="ECO:0000313" key="6">
    <source>
        <dbReference type="Proteomes" id="UP001328733"/>
    </source>
</evidence>
<dbReference type="Gene3D" id="3.40.50.10140">
    <property type="entry name" value="Toll/interleukin-1 receptor homology (TIR) domain"/>
    <property type="match status" value="1"/>
</dbReference>
<dbReference type="InterPro" id="IPR011990">
    <property type="entry name" value="TPR-like_helical_dom_sf"/>
</dbReference>
<dbReference type="Pfam" id="PF13414">
    <property type="entry name" value="TPR_11"/>
    <property type="match status" value="2"/>
</dbReference>
<dbReference type="RefSeq" id="WP_332867893.1">
    <property type="nucleotide sequence ID" value="NZ_JBAFSM010000105.1"/>
</dbReference>
<dbReference type="PANTHER" id="PTHR44858:SF1">
    <property type="entry name" value="UDP-N-ACETYLGLUCOSAMINE--PEPTIDE N-ACETYLGLUCOSAMINYLTRANSFERASE SPINDLY-RELATED"/>
    <property type="match status" value="1"/>
</dbReference>
<dbReference type="PROSITE" id="PS50005">
    <property type="entry name" value="TPR"/>
    <property type="match status" value="3"/>
</dbReference>
<dbReference type="InterPro" id="IPR000157">
    <property type="entry name" value="TIR_dom"/>
</dbReference>
<dbReference type="SMART" id="SM00028">
    <property type="entry name" value="TPR"/>
    <property type="match status" value="3"/>
</dbReference>
<evidence type="ECO:0000256" key="3">
    <source>
        <dbReference type="PROSITE-ProRule" id="PRU00339"/>
    </source>
</evidence>
<name>A0AAW9R1L2_9CHRO</name>
<proteinExistence type="predicted"/>
<evidence type="ECO:0000256" key="1">
    <source>
        <dbReference type="ARBA" id="ARBA00022737"/>
    </source>
</evidence>
<dbReference type="EMBL" id="JBAFSM010000105">
    <property type="protein sequence ID" value="MEG3440421.1"/>
    <property type="molecule type" value="Genomic_DNA"/>
</dbReference>
<dbReference type="GO" id="GO:0007165">
    <property type="term" value="P:signal transduction"/>
    <property type="evidence" value="ECO:0007669"/>
    <property type="project" value="InterPro"/>
</dbReference>
<protein>
    <submittedName>
        <fullName evidence="5">Toll/interleukin-1 receptor domain-containing protein</fullName>
    </submittedName>
</protein>
<reference evidence="5 6" key="1">
    <citation type="submission" date="2024-01" db="EMBL/GenBank/DDBJ databases">
        <title>Genomic insights into the taxonomy and metabolism of the cyanobacterium Pannus brasiliensis CCIBt3594.</title>
        <authorList>
            <person name="Machado M."/>
            <person name="Botero N.B."/>
            <person name="Andreote A.P.D."/>
            <person name="Feitosa A.M.T."/>
            <person name="Popin R."/>
            <person name="Sivonen K."/>
            <person name="Fiore M.F."/>
        </authorList>
    </citation>
    <scope>NUCLEOTIDE SEQUENCE [LARGE SCALE GENOMIC DNA]</scope>
    <source>
        <strain evidence="5 6">CCIBt3594</strain>
    </source>
</reference>
<dbReference type="AlphaFoldDB" id="A0AAW9R1L2"/>
<feature type="repeat" description="TPR" evidence="3">
    <location>
        <begin position="152"/>
        <end position="185"/>
    </location>
</feature>
<dbReference type="SUPFAM" id="SSF48452">
    <property type="entry name" value="TPR-like"/>
    <property type="match status" value="1"/>
</dbReference>
<dbReference type="Pfam" id="PF13676">
    <property type="entry name" value="TIR_2"/>
    <property type="match status" value="1"/>
</dbReference>
<evidence type="ECO:0000256" key="2">
    <source>
        <dbReference type="ARBA" id="ARBA00022803"/>
    </source>
</evidence>
<keyword evidence="1" id="KW-0677">Repeat</keyword>
<organism evidence="5 6">
    <name type="scientific">Pannus brasiliensis CCIBt3594</name>
    <dbReference type="NCBI Taxonomy" id="1427578"/>
    <lineage>
        <taxon>Bacteria</taxon>
        <taxon>Bacillati</taxon>
        <taxon>Cyanobacteriota</taxon>
        <taxon>Cyanophyceae</taxon>
        <taxon>Oscillatoriophycideae</taxon>
        <taxon>Chroococcales</taxon>
        <taxon>Microcystaceae</taxon>
        <taxon>Pannus</taxon>
    </lineage>
</organism>
<accession>A0AAW9R1L2</accession>
<evidence type="ECO:0000313" key="5">
    <source>
        <dbReference type="EMBL" id="MEG3440421.1"/>
    </source>
</evidence>
<sequence>MTSETPSQFHVFLCHNSKDKPEVKEIALELRSLGLKPWLDEWELRPGLSWQELLEEQIEYIHSAAVFIGSSGIGPWQNRELRAFLNEFVGRGCPVIPVLLATAPQQPQLPIFLRAMTWVDFRRADPDPMGRLIWGITGEKPKIVEVIPKLSAEEFLDRGLAKYNSGDYQGAIADFDRAIQLQPDYANAYYNRGRAKYKSEDKQGAIADNDRAIQLQPDLAGAYNTRGVAKYDSGDYPGALADYDRAIQLKPDYAEAYNNRGNAKSDS</sequence>
<dbReference type="SUPFAM" id="SSF52200">
    <property type="entry name" value="Toll/Interleukin receptor TIR domain"/>
    <property type="match status" value="1"/>
</dbReference>
<dbReference type="GO" id="GO:0009279">
    <property type="term" value="C:cell outer membrane"/>
    <property type="evidence" value="ECO:0007669"/>
    <property type="project" value="TreeGrafter"/>
</dbReference>
<keyword evidence="2 3" id="KW-0802">TPR repeat</keyword>
<dbReference type="GO" id="GO:0046813">
    <property type="term" value="P:receptor-mediated virion attachment to host cell"/>
    <property type="evidence" value="ECO:0007669"/>
    <property type="project" value="TreeGrafter"/>
</dbReference>
<keyword evidence="5" id="KW-0675">Receptor</keyword>
<feature type="repeat" description="TPR" evidence="3">
    <location>
        <begin position="220"/>
        <end position="253"/>
    </location>
</feature>
<dbReference type="InterPro" id="IPR035897">
    <property type="entry name" value="Toll_tir_struct_dom_sf"/>
</dbReference>
<evidence type="ECO:0000259" key="4">
    <source>
        <dbReference type="Pfam" id="PF13676"/>
    </source>
</evidence>